<dbReference type="Proteomes" id="UP000026960">
    <property type="component" value="Chromosome 6"/>
</dbReference>
<evidence type="ECO:0000313" key="2">
    <source>
        <dbReference type="EnsemblPlants" id="OBART06G10290.1"/>
    </source>
</evidence>
<evidence type="ECO:0000256" key="1">
    <source>
        <dbReference type="SAM" id="MobiDB-lite"/>
    </source>
</evidence>
<dbReference type="HOGENOM" id="CLU_1091412_0_0_1"/>
<dbReference type="EnsemblPlants" id="OBART06G10290.1">
    <property type="protein sequence ID" value="OBART06G10290.1"/>
    <property type="gene ID" value="OBART06G10290"/>
</dbReference>
<keyword evidence="3" id="KW-1185">Reference proteome</keyword>
<reference evidence="2" key="2">
    <citation type="submission" date="2015-03" db="UniProtKB">
        <authorList>
            <consortium name="EnsemblPlants"/>
        </authorList>
    </citation>
    <scope>IDENTIFICATION</scope>
</reference>
<name>A0A0D3GF61_9ORYZ</name>
<reference evidence="2" key="1">
    <citation type="journal article" date="2009" name="Rice">
        <title>De Novo Next Generation Sequencing of Plant Genomes.</title>
        <authorList>
            <person name="Rounsley S."/>
            <person name="Marri P.R."/>
            <person name="Yu Y."/>
            <person name="He R."/>
            <person name="Sisneros N."/>
            <person name="Goicoechea J.L."/>
            <person name="Lee S.J."/>
            <person name="Angelova A."/>
            <person name="Kudrna D."/>
            <person name="Luo M."/>
            <person name="Affourtit J."/>
            <person name="Desany B."/>
            <person name="Knight J."/>
            <person name="Niazi F."/>
            <person name="Egholm M."/>
            <person name="Wing R.A."/>
        </authorList>
    </citation>
    <scope>NUCLEOTIDE SEQUENCE [LARGE SCALE GENOMIC DNA]</scope>
    <source>
        <strain evidence="2">cv. IRGC 105608</strain>
    </source>
</reference>
<feature type="compositionally biased region" description="Basic and acidic residues" evidence="1">
    <location>
        <begin position="124"/>
        <end position="139"/>
    </location>
</feature>
<dbReference type="Gramene" id="OBART06G10290.1">
    <property type="protein sequence ID" value="OBART06G10290.1"/>
    <property type="gene ID" value="OBART06G10290"/>
</dbReference>
<dbReference type="PaxDb" id="65489-OBART06G10290.1"/>
<accession>A0A0D3GF61</accession>
<evidence type="ECO:0000313" key="3">
    <source>
        <dbReference type="Proteomes" id="UP000026960"/>
    </source>
</evidence>
<sequence length="255" mass="28538">MAWRQNTIRVCRRGHGGMQLTLAGKEFLLSFSATVNLFFDISSQLIDQDQRDASPGPRSPSILPTGKANMMSSTARHSHHLVCVWSRCRMWVMPWISGKDEVLDDEAVQRSPGSDCSGSHRRRSETETMQRSSWQRDARSGPVRGIPTGANVCCAGATGGRRRGLLLRPAQEALEKKMSIHVLGPTPTNPRERILCTHALTCTHRVHQLKIITKNSRKIHTYTFNSITSTCKVASSNSFYIENNKKDKILTKLQP</sequence>
<dbReference type="AlphaFoldDB" id="A0A0D3GF61"/>
<proteinExistence type="predicted"/>
<protein>
    <submittedName>
        <fullName evidence="2">Uncharacterized protein</fullName>
    </submittedName>
</protein>
<organism evidence="2">
    <name type="scientific">Oryza barthii</name>
    <dbReference type="NCBI Taxonomy" id="65489"/>
    <lineage>
        <taxon>Eukaryota</taxon>
        <taxon>Viridiplantae</taxon>
        <taxon>Streptophyta</taxon>
        <taxon>Embryophyta</taxon>
        <taxon>Tracheophyta</taxon>
        <taxon>Spermatophyta</taxon>
        <taxon>Magnoliopsida</taxon>
        <taxon>Liliopsida</taxon>
        <taxon>Poales</taxon>
        <taxon>Poaceae</taxon>
        <taxon>BOP clade</taxon>
        <taxon>Oryzoideae</taxon>
        <taxon>Oryzeae</taxon>
        <taxon>Oryzinae</taxon>
        <taxon>Oryza</taxon>
    </lineage>
</organism>
<feature type="region of interest" description="Disordered" evidence="1">
    <location>
        <begin position="106"/>
        <end position="144"/>
    </location>
</feature>